<dbReference type="EMBL" id="JBBHLC010000004">
    <property type="protein sequence ID" value="MEJ5862166.1"/>
    <property type="molecule type" value="Genomic_DNA"/>
</dbReference>
<name>A0ABU8QNE3_9PSED</name>
<gene>
    <name evidence="1" type="ORF">V7S98_02900</name>
</gene>
<protein>
    <submittedName>
        <fullName evidence="1">Phage tail protein</fullName>
    </submittedName>
</protein>
<comment type="caution">
    <text evidence="1">The sequence shown here is derived from an EMBL/GenBank/DDBJ whole genome shotgun (WGS) entry which is preliminary data.</text>
</comment>
<dbReference type="Proteomes" id="UP001380290">
    <property type="component" value="Unassembled WGS sequence"/>
</dbReference>
<dbReference type="SUPFAM" id="SSF88874">
    <property type="entry name" value="Receptor-binding domain of short tail fibre protein gp12"/>
    <property type="match status" value="1"/>
</dbReference>
<reference evidence="1 2" key="1">
    <citation type="submission" date="2024-02" db="EMBL/GenBank/DDBJ databases">
        <title>Identification of pathogenicity and growth-promoting function of Pseudomonas putida variant.</title>
        <authorList>
            <person name="Sun J."/>
        </authorList>
    </citation>
    <scope>NUCLEOTIDE SEQUENCE [LARGE SCALE GENOMIC DNA]</scope>
    <source>
        <strain evidence="1 2">A03</strain>
    </source>
</reference>
<proteinExistence type="predicted"/>
<evidence type="ECO:0000313" key="1">
    <source>
        <dbReference type="EMBL" id="MEJ5862166.1"/>
    </source>
</evidence>
<accession>A0ABU8QNE3</accession>
<evidence type="ECO:0000313" key="2">
    <source>
        <dbReference type="Proteomes" id="UP001380290"/>
    </source>
</evidence>
<sequence>MSRSDDLALIESGMLSARGVNNAVIRGSKVLTAQDTGFVLADASAGQLKITLPIANRPMDIRVQRLDNTANRLLAYAADGERIKFHTHLRSEGYPFCMVLGGGDFWHLRSDGAGSWVLIDRLDKTAVGRIAYDASTALNPGGWGIPDAALLNRADWPWLWDYAQQSGMLVSEAGRTGMEGCWTSGDESTLFRLPDLRGEFIRGFDETRGLDVGRQPGARQLGSVQVLDSTVQTGTVTGLYNPTTPENEAAARAGLDPMNVDEYGAGATFIGIGGGSAGKAVNAPNNFGITRPRNIAQPVRIKLI</sequence>
<organism evidence="1 2">
    <name type="scientific">Pseudomonas farsensis</name>
    <dbReference type="NCBI Taxonomy" id="2745492"/>
    <lineage>
        <taxon>Bacteria</taxon>
        <taxon>Pseudomonadati</taxon>
        <taxon>Pseudomonadota</taxon>
        <taxon>Gammaproteobacteria</taxon>
        <taxon>Pseudomonadales</taxon>
        <taxon>Pseudomonadaceae</taxon>
        <taxon>Pseudomonas</taxon>
    </lineage>
</organism>
<dbReference type="RefSeq" id="WP_339598229.1">
    <property type="nucleotide sequence ID" value="NZ_JBBHLC010000004.1"/>
</dbReference>
<keyword evidence="2" id="KW-1185">Reference proteome</keyword>